<gene>
    <name evidence="5" type="ORF">ANE_LOCUS19053</name>
</gene>
<dbReference type="FunFam" id="2.100.10.30:FF:000001">
    <property type="entry name" value="Jacalin-related lectin 33"/>
    <property type="match status" value="1"/>
</dbReference>
<sequence length="161" mass="17870">MQELLQDYSLQEEKLEGQGGDGGASWDDGAFRNVKKIYIGQGESCIVSVKFEYENNAGEVIVGEEHGKQMLLAYEVFELDYPSEYITSVEACHDKIMGVETAVITMLKFKTNKRTSPPFGLETAFSFVLQKEGHKITGFHGKSSTSTMLHQIGVHVSPITE</sequence>
<evidence type="ECO:0000313" key="5">
    <source>
        <dbReference type="EMBL" id="VVB08609.1"/>
    </source>
</evidence>
<dbReference type="InterPro" id="IPR001229">
    <property type="entry name" value="Jacalin-like_lectin_dom"/>
</dbReference>
<keyword evidence="2" id="KW-0430">Lectin</keyword>
<dbReference type="OrthoDB" id="581739at2759"/>
<reference evidence="5" key="1">
    <citation type="submission" date="2019-07" db="EMBL/GenBank/DDBJ databases">
        <authorList>
            <person name="Dittberner H."/>
        </authorList>
    </citation>
    <scope>NUCLEOTIDE SEQUENCE [LARGE SCALE GENOMIC DNA]</scope>
</reference>
<keyword evidence="6" id="KW-1185">Reference proteome</keyword>
<dbReference type="PROSITE" id="PS51752">
    <property type="entry name" value="JACALIN_LECTIN"/>
    <property type="match status" value="1"/>
</dbReference>
<dbReference type="PANTHER" id="PTHR47293:SF66">
    <property type="entry name" value="JACALIN-RELATED LECTIN 11-RELATED"/>
    <property type="match status" value="1"/>
</dbReference>
<protein>
    <recommendedName>
        <fullName evidence="4">Jacalin-type lectin domain-containing protein</fullName>
    </recommendedName>
</protein>
<dbReference type="SUPFAM" id="SSF51101">
    <property type="entry name" value="Mannose-binding lectins"/>
    <property type="match status" value="1"/>
</dbReference>
<dbReference type="PANTHER" id="PTHR47293">
    <property type="entry name" value="JACALIN-RELATED LECTIN 3"/>
    <property type="match status" value="1"/>
</dbReference>
<dbReference type="CDD" id="cd09612">
    <property type="entry name" value="Jacalin"/>
    <property type="match status" value="1"/>
</dbReference>
<dbReference type="Proteomes" id="UP000489600">
    <property type="component" value="Unassembled WGS sequence"/>
</dbReference>
<dbReference type="Gene3D" id="2.100.10.30">
    <property type="entry name" value="Jacalin-like lectin domain"/>
    <property type="match status" value="1"/>
</dbReference>
<feature type="domain" description="Jacalin-type lectin" evidence="4">
    <location>
        <begin position="12"/>
        <end position="158"/>
    </location>
</feature>
<dbReference type="AlphaFoldDB" id="A0A565C4R3"/>
<proteinExistence type="inferred from homology"/>
<dbReference type="InterPro" id="IPR033734">
    <property type="entry name" value="Jacalin-like_lectin_dom_plant"/>
</dbReference>
<accession>A0A565C4R3</accession>
<dbReference type="Pfam" id="PF01419">
    <property type="entry name" value="Jacalin"/>
    <property type="match status" value="1"/>
</dbReference>
<organism evidence="5 6">
    <name type="scientific">Arabis nemorensis</name>
    <dbReference type="NCBI Taxonomy" id="586526"/>
    <lineage>
        <taxon>Eukaryota</taxon>
        <taxon>Viridiplantae</taxon>
        <taxon>Streptophyta</taxon>
        <taxon>Embryophyta</taxon>
        <taxon>Tracheophyta</taxon>
        <taxon>Spermatophyta</taxon>
        <taxon>Magnoliopsida</taxon>
        <taxon>eudicotyledons</taxon>
        <taxon>Gunneridae</taxon>
        <taxon>Pentapetalae</taxon>
        <taxon>rosids</taxon>
        <taxon>malvids</taxon>
        <taxon>Brassicales</taxon>
        <taxon>Brassicaceae</taxon>
        <taxon>Arabideae</taxon>
        <taxon>Arabis</taxon>
    </lineage>
</organism>
<dbReference type="GO" id="GO:0030246">
    <property type="term" value="F:carbohydrate binding"/>
    <property type="evidence" value="ECO:0007669"/>
    <property type="project" value="UniProtKB-KW"/>
</dbReference>
<evidence type="ECO:0000313" key="6">
    <source>
        <dbReference type="Proteomes" id="UP000489600"/>
    </source>
</evidence>
<dbReference type="SMART" id="SM00915">
    <property type="entry name" value="Jacalin"/>
    <property type="match status" value="1"/>
</dbReference>
<evidence type="ECO:0000256" key="2">
    <source>
        <dbReference type="ARBA" id="ARBA00022734"/>
    </source>
</evidence>
<name>A0A565C4R3_9BRAS</name>
<evidence type="ECO:0000259" key="4">
    <source>
        <dbReference type="PROSITE" id="PS51752"/>
    </source>
</evidence>
<comment type="caution">
    <text evidence="5">The sequence shown here is derived from an EMBL/GenBank/DDBJ whole genome shotgun (WGS) entry which is preliminary data.</text>
</comment>
<keyword evidence="3" id="KW-0677">Repeat</keyword>
<comment type="similarity">
    <text evidence="1">Belongs to the jacalin lectin family.</text>
</comment>
<evidence type="ECO:0000256" key="1">
    <source>
        <dbReference type="ARBA" id="ARBA00006568"/>
    </source>
</evidence>
<dbReference type="InterPro" id="IPR036404">
    <property type="entry name" value="Jacalin-like_lectin_dom_sf"/>
</dbReference>
<dbReference type="EMBL" id="CABITT030000006">
    <property type="protein sequence ID" value="VVB08609.1"/>
    <property type="molecule type" value="Genomic_DNA"/>
</dbReference>
<evidence type="ECO:0000256" key="3">
    <source>
        <dbReference type="ARBA" id="ARBA00022737"/>
    </source>
</evidence>